<keyword evidence="5" id="KW-0539">Nucleus</keyword>
<feature type="region of interest" description="Disordered" evidence="7">
    <location>
        <begin position="199"/>
        <end position="225"/>
    </location>
</feature>
<gene>
    <name evidence="9" type="ORF">B0T22DRAFT_488212</name>
</gene>
<dbReference type="SMART" id="SM01370">
    <property type="entry name" value="TAFII55_N"/>
    <property type="match status" value="1"/>
</dbReference>
<feature type="region of interest" description="Disordered" evidence="7">
    <location>
        <begin position="399"/>
        <end position="539"/>
    </location>
</feature>
<comment type="similarity">
    <text evidence="2">Belongs to the TAF7 family.</text>
</comment>
<keyword evidence="3" id="KW-0805">Transcription regulation</keyword>
<protein>
    <submittedName>
        <fullName evidence="9">TAFII55 protein conserved region-domain-containing protein</fullName>
    </submittedName>
</protein>
<evidence type="ECO:0000256" key="3">
    <source>
        <dbReference type="ARBA" id="ARBA00023015"/>
    </source>
</evidence>
<comment type="subcellular location">
    <subcellularLocation>
        <location evidence="1">Nucleus</location>
    </subcellularLocation>
</comment>
<evidence type="ECO:0000256" key="1">
    <source>
        <dbReference type="ARBA" id="ARBA00004123"/>
    </source>
</evidence>
<keyword evidence="4" id="KW-0804">Transcription</keyword>
<dbReference type="PANTHER" id="PTHR12228:SF0">
    <property type="entry name" value="TATA-BOX BINDING PROTEIN ASSOCIATED FACTOR 7"/>
    <property type="match status" value="1"/>
</dbReference>
<evidence type="ECO:0000256" key="7">
    <source>
        <dbReference type="SAM" id="MobiDB-lite"/>
    </source>
</evidence>
<reference evidence="9" key="2">
    <citation type="submission" date="2023-06" db="EMBL/GenBank/DDBJ databases">
        <authorList>
            <consortium name="Lawrence Berkeley National Laboratory"/>
            <person name="Haridas S."/>
            <person name="Hensen N."/>
            <person name="Bonometti L."/>
            <person name="Westerberg I."/>
            <person name="Brannstrom I.O."/>
            <person name="Guillou S."/>
            <person name="Cros-Aarteil S."/>
            <person name="Calhoun S."/>
            <person name="Kuo A."/>
            <person name="Mondo S."/>
            <person name="Pangilinan J."/>
            <person name="Riley R."/>
            <person name="Labutti K."/>
            <person name="Andreopoulos B."/>
            <person name="Lipzen A."/>
            <person name="Chen C."/>
            <person name="Yanf M."/>
            <person name="Daum C."/>
            <person name="Ng V."/>
            <person name="Clum A."/>
            <person name="Steindorff A."/>
            <person name="Ohm R."/>
            <person name="Martin F."/>
            <person name="Silar P."/>
            <person name="Natvig D."/>
            <person name="Lalanne C."/>
            <person name="Gautier V."/>
            <person name="Ament-Velasquez S.L."/>
            <person name="Kruys A."/>
            <person name="Hutchinson M.I."/>
            <person name="Powell A.J."/>
            <person name="Barry K."/>
            <person name="Miller A.N."/>
            <person name="Grigoriev I.V."/>
            <person name="Debuchy R."/>
            <person name="Gladieux P."/>
            <person name="Thoren M.H."/>
            <person name="Johannesson H."/>
        </authorList>
    </citation>
    <scope>NUCLEOTIDE SEQUENCE</scope>
    <source>
        <strain evidence="9">CBS 314.62</strain>
    </source>
</reference>
<feature type="compositionally biased region" description="Low complexity" evidence="7">
    <location>
        <begin position="464"/>
        <end position="476"/>
    </location>
</feature>
<dbReference type="PANTHER" id="PTHR12228">
    <property type="entry name" value="TRANSCRIPTION INITIATION FACTOR TFIID 55 KD SUBUNIT-RELATED"/>
    <property type="match status" value="1"/>
</dbReference>
<evidence type="ECO:0000313" key="10">
    <source>
        <dbReference type="Proteomes" id="UP001270362"/>
    </source>
</evidence>
<evidence type="ECO:0000313" key="9">
    <source>
        <dbReference type="EMBL" id="KAK3694761.1"/>
    </source>
</evidence>
<feature type="coiled-coil region" evidence="6">
    <location>
        <begin position="361"/>
        <end position="393"/>
    </location>
</feature>
<feature type="compositionally biased region" description="Low complexity" evidence="7">
    <location>
        <begin position="125"/>
        <end position="144"/>
    </location>
</feature>
<dbReference type="AlphaFoldDB" id="A0AAE0XKE1"/>
<feature type="compositionally biased region" description="Acidic residues" evidence="7">
    <location>
        <begin position="410"/>
        <end position="445"/>
    </location>
</feature>
<reference evidence="9" key="1">
    <citation type="journal article" date="2023" name="Mol. Phylogenet. Evol.">
        <title>Genome-scale phylogeny and comparative genomics of the fungal order Sordariales.</title>
        <authorList>
            <person name="Hensen N."/>
            <person name="Bonometti L."/>
            <person name="Westerberg I."/>
            <person name="Brannstrom I.O."/>
            <person name="Guillou S."/>
            <person name="Cros-Aarteil S."/>
            <person name="Calhoun S."/>
            <person name="Haridas S."/>
            <person name="Kuo A."/>
            <person name="Mondo S."/>
            <person name="Pangilinan J."/>
            <person name="Riley R."/>
            <person name="LaButti K."/>
            <person name="Andreopoulos B."/>
            <person name="Lipzen A."/>
            <person name="Chen C."/>
            <person name="Yan M."/>
            <person name="Daum C."/>
            <person name="Ng V."/>
            <person name="Clum A."/>
            <person name="Steindorff A."/>
            <person name="Ohm R.A."/>
            <person name="Martin F."/>
            <person name="Silar P."/>
            <person name="Natvig D.O."/>
            <person name="Lalanne C."/>
            <person name="Gautier V."/>
            <person name="Ament-Velasquez S.L."/>
            <person name="Kruys A."/>
            <person name="Hutchinson M.I."/>
            <person name="Powell A.J."/>
            <person name="Barry K."/>
            <person name="Miller A.N."/>
            <person name="Grigoriev I.V."/>
            <person name="Debuchy R."/>
            <person name="Gladieux P."/>
            <person name="Hiltunen Thoren M."/>
            <person name="Johannesson H."/>
        </authorList>
    </citation>
    <scope>NUCLEOTIDE SEQUENCE</scope>
    <source>
        <strain evidence="9">CBS 314.62</strain>
    </source>
</reference>
<feature type="compositionally biased region" description="Acidic residues" evidence="7">
    <location>
        <begin position="498"/>
        <end position="528"/>
    </location>
</feature>
<evidence type="ECO:0000256" key="6">
    <source>
        <dbReference type="SAM" id="Coils"/>
    </source>
</evidence>
<dbReference type="GO" id="GO:0016251">
    <property type="term" value="F:RNA polymerase II general transcription initiation factor activity"/>
    <property type="evidence" value="ECO:0007669"/>
    <property type="project" value="TreeGrafter"/>
</dbReference>
<dbReference type="CDD" id="cd08047">
    <property type="entry name" value="TAF7"/>
    <property type="match status" value="1"/>
</dbReference>
<dbReference type="Pfam" id="PF04658">
    <property type="entry name" value="TAFII55_N"/>
    <property type="match status" value="1"/>
</dbReference>
<evidence type="ECO:0000259" key="8">
    <source>
        <dbReference type="SMART" id="SM01370"/>
    </source>
</evidence>
<feature type="region of interest" description="Disordered" evidence="7">
    <location>
        <begin position="74"/>
        <end position="185"/>
    </location>
</feature>
<keyword evidence="10" id="KW-1185">Reference proteome</keyword>
<evidence type="ECO:0000256" key="2">
    <source>
        <dbReference type="ARBA" id="ARBA00009368"/>
    </source>
</evidence>
<name>A0AAE0XKE1_9PEZI</name>
<evidence type="ECO:0000256" key="4">
    <source>
        <dbReference type="ARBA" id="ARBA00023163"/>
    </source>
</evidence>
<evidence type="ECO:0000256" key="5">
    <source>
        <dbReference type="ARBA" id="ARBA00023242"/>
    </source>
</evidence>
<dbReference type="Proteomes" id="UP001270362">
    <property type="component" value="Unassembled WGS sequence"/>
</dbReference>
<keyword evidence="6" id="KW-0175">Coiled coil</keyword>
<feature type="compositionally biased region" description="Polar residues" evidence="7">
    <location>
        <begin position="483"/>
        <end position="495"/>
    </location>
</feature>
<dbReference type="GO" id="GO:0051123">
    <property type="term" value="P:RNA polymerase II preinitiation complex assembly"/>
    <property type="evidence" value="ECO:0007669"/>
    <property type="project" value="TreeGrafter"/>
</dbReference>
<organism evidence="9 10">
    <name type="scientific">Podospora appendiculata</name>
    <dbReference type="NCBI Taxonomy" id="314037"/>
    <lineage>
        <taxon>Eukaryota</taxon>
        <taxon>Fungi</taxon>
        <taxon>Dikarya</taxon>
        <taxon>Ascomycota</taxon>
        <taxon>Pezizomycotina</taxon>
        <taxon>Sordariomycetes</taxon>
        <taxon>Sordariomycetidae</taxon>
        <taxon>Sordariales</taxon>
        <taxon>Podosporaceae</taxon>
        <taxon>Podospora</taxon>
    </lineage>
</organism>
<accession>A0AAE0XKE1</accession>
<dbReference type="GO" id="GO:0005669">
    <property type="term" value="C:transcription factor TFIID complex"/>
    <property type="evidence" value="ECO:0007669"/>
    <property type="project" value="InterPro"/>
</dbReference>
<dbReference type="EMBL" id="JAULSO010000001">
    <property type="protein sequence ID" value="KAK3694761.1"/>
    <property type="molecule type" value="Genomic_DNA"/>
</dbReference>
<dbReference type="InterPro" id="IPR037817">
    <property type="entry name" value="TAF7"/>
</dbReference>
<comment type="caution">
    <text evidence="9">The sequence shown here is derived from an EMBL/GenBank/DDBJ whole genome shotgun (WGS) entry which is preliminary data.</text>
</comment>
<sequence>MPELPNAILKQSTARPFIFSLRIDKGHLASHQRHERQNPVALITAGTMEQSQPLPKPLTIKISSLQNRASITATTPSASTPSAGFLSAGSPTPQTPSQPPKIKLVKKSQPPTPADVAPQSFVRHATTPAGDAAASGSGTTTITKPKPPKLMKPTFSKKRTKEESDDDDDVPLSNGTGMEPKKKKSKITLIKTPLVTRPPTLKVKPVGRPPPRPLGEGYDSEAEDREVDPVIEEQFLFRMMPGEHCDYLHKVIRERKIGIPVKQGGADLQMKFLDEDGRRVMFTVQGQPYAAILLDLPTITEGMKTWDKKAMVKSADICQMMLIFARVKNEEEAKTAPLPKAVEHGLRWPHGITPPMHDARNRRFRKRLSKLEIKNKEAEVERLLAADKEAKSTKYEFVDERQTLTAAPDSGDEYEEDEDGEADAEGEVDDYFGDADGNQQDDDDGNLMWDEAQFEAEFMEAGETPAAPADVATPAPGLDAATPITTNTGTPAGQTEESGAEGDGGEEESDEDDEDGDDGDLDEDDDGDDNRHDEVAGVRNEIANLKKQLVSYEDQLLKMTQPIMKKRIEASIKNIKSEIRLKQSSIGEADED</sequence>
<feature type="compositionally biased region" description="Low complexity" evidence="7">
    <location>
        <begin position="74"/>
        <end position="83"/>
    </location>
</feature>
<proteinExistence type="inferred from homology"/>
<feature type="domain" description="TAFII55 protein conserved region" evidence="8">
    <location>
        <begin position="231"/>
        <end position="392"/>
    </location>
</feature>
<dbReference type="InterPro" id="IPR006751">
    <property type="entry name" value="TAFII55_prot_cons_reg"/>
</dbReference>